<dbReference type="SUPFAM" id="SSF64518">
    <property type="entry name" value="Phase 1 flagellin"/>
    <property type="match status" value="1"/>
</dbReference>
<evidence type="ECO:0000256" key="1">
    <source>
        <dbReference type="ARBA" id="ARBA00005709"/>
    </source>
</evidence>
<dbReference type="PANTHER" id="PTHR42792:SF2">
    <property type="entry name" value="FLAGELLIN"/>
    <property type="match status" value="1"/>
</dbReference>
<keyword evidence="2 3" id="KW-0975">Bacterial flagellum</keyword>
<keyword evidence="6" id="KW-0282">Flagellum</keyword>
<dbReference type="InterPro" id="IPR001029">
    <property type="entry name" value="Flagellin_N"/>
</dbReference>
<comment type="similarity">
    <text evidence="1 3">Belongs to the bacterial flagellin family.</text>
</comment>
<dbReference type="InterPro" id="IPR001492">
    <property type="entry name" value="Flagellin"/>
</dbReference>
<dbReference type="EMBL" id="JBHRVU010000004">
    <property type="protein sequence ID" value="MFC3442712.1"/>
    <property type="molecule type" value="Genomic_DNA"/>
</dbReference>
<dbReference type="InterPro" id="IPR046358">
    <property type="entry name" value="Flagellin_C"/>
</dbReference>
<name>A0ABV7NK78_9SPHN</name>
<evidence type="ECO:0000259" key="5">
    <source>
        <dbReference type="Pfam" id="PF00700"/>
    </source>
</evidence>
<feature type="domain" description="Flagellin N-terminal" evidence="4">
    <location>
        <begin position="4"/>
        <end position="140"/>
    </location>
</feature>
<evidence type="ECO:0000256" key="2">
    <source>
        <dbReference type="ARBA" id="ARBA00023143"/>
    </source>
</evidence>
<keyword evidence="7" id="KW-1185">Reference proteome</keyword>
<evidence type="ECO:0000313" key="6">
    <source>
        <dbReference type="EMBL" id="MFC3442712.1"/>
    </source>
</evidence>
<evidence type="ECO:0000259" key="4">
    <source>
        <dbReference type="Pfam" id="PF00669"/>
    </source>
</evidence>
<dbReference type="Gene3D" id="1.20.1330.10">
    <property type="entry name" value="f41 fragment of flagellin, N-terminal domain"/>
    <property type="match status" value="1"/>
</dbReference>
<comment type="caution">
    <text evidence="6">The sequence shown here is derived from an EMBL/GenBank/DDBJ whole genome shotgun (WGS) entry which is preliminary data.</text>
</comment>
<dbReference type="PANTHER" id="PTHR42792">
    <property type="entry name" value="FLAGELLIN"/>
    <property type="match status" value="1"/>
</dbReference>
<evidence type="ECO:0000256" key="3">
    <source>
        <dbReference type="RuleBase" id="RU362073"/>
    </source>
</evidence>
<dbReference type="PRINTS" id="PR00207">
    <property type="entry name" value="FLAGELLIN"/>
</dbReference>
<dbReference type="Proteomes" id="UP001595681">
    <property type="component" value="Unassembled WGS sequence"/>
</dbReference>
<proteinExistence type="inferred from homology"/>
<protein>
    <recommendedName>
        <fullName evidence="3">Flagellin</fullName>
    </recommendedName>
</protein>
<organism evidence="6 7">
    <name type="scientific">Sphingobium rhizovicinum</name>
    <dbReference type="NCBI Taxonomy" id="432308"/>
    <lineage>
        <taxon>Bacteria</taxon>
        <taxon>Pseudomonadati</taxon>
        <taxon>Pseudomonadota</taxon>
        <taxon>Alphaproteobacteria</taxon>
        <taxon>Sphingomonadales</taxon>
        <taxon>Sphingomonadaceae</taxon>
        <taxon>Sphingobium</taxon>
    </lineage>
</organism>
<sequence>MSVIGTNSPALRAQRAAEAASKAQAQAAERLSTGKRINSAKDDAAGLAIASSMTSQLRGLETAKRNIADGISLVQTADGFLAEISNSLQRMRELALQAANGVNNPSDRAAMQAEIDQTVAHIDDMLQNAAFNGRSLFSNTTNGVAAHDYNKDTDFQDNVWINGSWRDESHSAGSTEVRIQAGANAGDVVAIDIPALRSNSDNFSLLGTDMNIAGFTRFVGIGNIDLTLDQNVGAPRQIEIENGQEVWRDAPGHIAYTDSDYKSYASIGVTALDSLAVIDAALDQINGVRVTLGASQRRLESISEQTDSSIVNLTDARSRIEDADFSAETTALAKQQILNQAATAMLAQANARQQDILKLIE</sequence>
<reference evidence="7" key="1">
    <citation type="journal article" date="2019" name="Int. J. Syst. Evol. Microbiol.">
        <title>The Global Catalogue of Microorganisms (GCM) 10K type strain sequencing project: providing services to taxonomists for standard genome sequencing and annotation.</title>
        <authorList>
            <consortium name="The Broad Institute Genomics Platform"/>
            <consortium name="The Broad Institute Genome Sequencing Center for Infectious Disease"/>
            <person name="Wu L."/>
            <person name="Ma J."/>
        </authorList>
    </citation>
    <scope>NUCLEOTIDE SEQUENCE [LARGE SCALE GENOMIC DNA]</scope>
    <source>
        <strain evidence="7">CCM 7491</strain>
    </source>
</reference>
<accession>A0ABV7NK78</accession>
<comment type="function">
    <text evidence="3">Flagellin is the subunit protein which polymerizes to form the filaments of bacterial flagella.</text>
</comment>
<dbReference type="Pfam" id="PF00700">
    <property type="entry name" value="Flagellin_C"/>
    <property type="match status" value="1"/>
</dbReference>
<keyword evidence="3" id="KW-0964">Secreted</keyword>
<keyword evidence="6" id="KW-0966">Cell projection</keyword>
<dbReference type="RefSeq" id="WP_380797839.1">
    <property type="nucleotide sequence ID" value="NZ_JBHRVU010000004.1"/>
</dbReference>
<feature type="domain" description="Flagellin C-terminal" evidence="5">
    <location>
        <begin position="276"/>
        <end position="360"/>
    </location>
</feature>
<evidence type="ECO:0000313" key="7">
    <source>
        <dbReference type="Proteomes" id="UP001595681"/>
    </source>
</evidence>
<comment type="subcellular location">
    <subcellularLocation>
        <location evidence="3">Secreted</location>
    </subcellularLocation>
    <subcellularLocation>
        <location evidence="3">Bacterial flagellum</location>
    </subcellularLocation>
</comment>
<keyword evidence="6" id="KW-0969">Cilium</keyword>
<dbReference type="Pfam" id="PF00669">
    <property type="entry name" value="Flagellin_N"/>
    <property type="match status" value="1"/>
</dbReference>
<gene>
    <name evidence="6" type="ORF">ACFOKF_16165</name>
</gene>